<dbReference type="GO" id="GO:1990904">
    <property type="term" value="C:ribonucleoprotein complex"/>
    <property type="evidence" value="ECO:0007669"/>
    <property type="project" value="UniProtKB-KW"/>
</dbReference>
<evidence type="ECO:0000256" key="5">
    <source>
        <dbReference type="ARBA" id="ARBA00035525"/>
    </source>
</evidence>
<reference evidence="6" key="1">
    <citation type="journal article" date="2015" name="ISME J.">
        <title>Aquifer environment selects for microbial species cohorts in sediment and groundwater.</title>
        <authorList>
            <person name="Hug L.A."/>
            <person name="Thomas B.C."/>
            <person name="Brown C.T."/>
            <person name="Frischkorn K.R."/>
            <person name="Williams K.H."/>
            <person name="Tringe S.G."/>
            <person name="Banfield J.F."/>
        </authorList>
    </citation>
    <scope>NUCLEOTIDE SEQUENCE</scope>
</reference>
<dbReference type="SUPFAM" id="SSF56047">
    <property type="entry name" value="Ribosomal protein S8"/>
    <property type="match status" value="1"/>
</dbReference>
<organism evidence="6">
    <name type="scientific">uncultured Microgenomates bacterium Rifle_16ft_4_minimus_38077</name>
    <dbReference type="NCBI Taxonomy" id="1665117"/>
    <lineage>
        <taxon>Bacteria</taxon>
        <taxon>Candidatus Microgenomatota</taxon>
        <taxon>environmental samples</taxon>
    </lineage>
</organism>
<keyword evidence="2 6" id="KW-0689">Ribosomal protein</keyword>
<evidence type="ECO:0000256" key="4">
    <source>
        <dbReference type="ARBA" id="ARBA00035258"/>
    </source>
</evidence>
<dbReference type="Gene3D" id="3.30.1370.30">
    <property type="match status" value="1"/>
</dbReference>
<dbReference type="EMBL" id="KT007014">
    <property type="protein sequence ID" value="AKQ03497.1"/>
    <property type="molecule type" value="Genomic_DNA"/>
</dbReference>
<evidence type="ECO:0000256" key="1">
    <source>
        <dbReference type="ARBA" id="ARBA00006471"/>
    </source>
</evidence>
<dbReference type="GO" id="GO:0005737">
    <property type="term" value="C:cytoplasm"/>
    <property type="evidence" value="ECO:0007669"/>
    <property type="project" value="UniProtKB-ARBA"/>
</dbReference>
<evidence type="ECO:0000313" key="6">
    <source>
        <dbReference type="EMBL" id="AKQ03497.1"/>
    </source>
</evidence>
<sequence length="130" mass="14451">MIKEKTVNYPIGDFLIRVKNAALARNHEIAVTNSKLVENVALLMEKEGYLESIKKEKGRLLVRLAYRKKEPVILGLKLVSSPGLRVYKGVYELEKKKGPSTFIVSTPKGIMTAMGAIKKRLGGEVIAEIL</sequence>
<dbReference type="GO" id="GO:0003735">
    <property type="term" value="F:structural constituent of ribosome"/>
    <property type="evidence" value="ECO:0007669"/>
    <property type="project" value="InterPro"/>
</dbReference>
<dbReference type="GO" id="GO:0005840">
    <property type="term" value="C:ribosome"/>
    <property type="evidence" value="ECO:0007669"/>
    <property type="project" value="UniProtKB-KW"/>
</dbReference>
<name>A0A0H4TAH8_9BACT</name>
<dbReference type="InterPro" id="IPR035987">
    <property type="entry name" value="Ribosomal_uS8_sf"/>
</dbReference>
<dbReference type="FunFam" id="3.30.1490.10:FF:000001">
    <property type="entry name" value="30S ribosomal protein S8"/>
    <property type="match status" value="1"/>
</dbReference>
<proteinExistence type="inferred from homology"/>
<comment type="similarity">
    <text evidence="1">Belongs to the universal ribosomal protein uS8 family.</text>
</comment>
<gene>
    <name evidence="6" type="primary">rpsH</name>
</gene>
<evidence type="ECO:0000256" key="3">
    <source>
        <dbReference type="ARBA" id="ARBA00023274"/>
    </source>
</evidence>
<dbReference type="AlphaFoldDB" id="A0A0H4TAH8"/>
<dbReference type="Gene3D" id="3.30.1490.10">
    <property type="match status" value="1"/>
</dbReference>
<keyword evidence="3" id="KW-0687">Ribonucleoprotein</keyword>
<protein>
    <recommendedName>
        <fullName evidence="4">Small ribosomal subunit protein uS8</fullName>
    </recommendedName>
    <alternativeName>
        <fullName evidence="5">30S ribosomal protein S8</fullName>
    </alternativeName>
</protein>
<dbReference type="GO" id="GO:0006412">
    <property type="term" value="P:translation"/>
    <property type="evidence" value="ECO:0007669"/>
    <property type="project" value="InterPro"/>
</dbReference>
<dbReference type="Pfam" id="PF00410">
    <property type="entry name" value="Ribosomal_S8"/>
    <property type="match status" value="1"/>
</dbReference>
<evidence type="ECO:0000256" key="2">
    <source>
        <dbReference type="ARBA" id="ARBA00022980"/>
    </source>
</evidence>
<accession>A0A0H4TAH8</accession>
<dbReference type="InterPro" id="IPR000630">
    <property type="entry name" value="Ribosomal_uS8"/>
</dbReference>